<comment type="caution">
    <text evidence="1">The sequence shown here is derived from an EMBL/GenBank/DDBJ whole genome shotgun (WGS) entry which is preliminary data.</text>
</comment>
<dbReference type="Proteomes" id="UP000558688">
    <property type="component" value="Unassembled WGS sequence"/>
</dbReference>
<evidence type="ECO:0000313" key="1">
    <source>
        <dbReference type="EMBL" id="KAF5257861.1"/>
    </source>
</evidence>
<protein>
    <submittedName>
        <fullName evidence="1">Uncharacterized protein</fullName>
    </submittedName>
</protein>
<reference evidence="1" key="1">
    <citation type="submission" date="2020-02" db="EMBL/GenBank/DDBJ databases">
        <title>Identification and distribution of gene clusters putatively required for synthesis of sphingolipid metabolism inhibitors in phylogenetically diverse species of the filamentous fungus Fusarium.</title>
        <authorList>
            <person name="Kim H.-S."/>
            <person name="Busman M."/>
            <person name="Brown D.W."/>
            <person name="Divon H."/>
            <person name="Uhlig S."/>
            <person name="Proctor R.H."/>
        </authorList>
    </citation>
    <scope>NUCLEOTIDE SEQUENCE [LARGE SCALE GENOMIC DNA]</scope>
    <source>
        <strain evidence="1">NRRL 39464</strain>
    </source>
</reference>
<dbReference type="EMBL" id="JAAFOW010002169">
    <property type="protein sequence ID" value="KAF5257861.1"/>
    <property type="molecule type" value="Genomic_DNA"/>
</dbReference>
<evidence type="ECO:0000313" key="2">
    <source>
        <dbReference type="Proteomes" id="UP000558688"/>
    </source>
</evidence>
<accession>A0A8H5A2X6</accession>
<organism evidence="1 2">
    <name type="scientific">Fusarium oxysporum</name>
    <name type="common">Fusarium vascular wilt</name>
    <dbReference type="NCBI Taxonomy" id="5507"/>
    <lineage>
        <taxon>Eukaryota</taxon>
        <taxon>Fungi</taxon>
        <taxon>Dikarya</taxon>
        <taxon>Ascomycota</taxon>
        <taxon>Pezizomycotina</taxon>
        <taxon>Sordariomycetes</taxon>
        <taxon>Hypocreomycetidae</taxon>
        <taxon>Hypocreales</taxon>
        <taxon>Nectriaceae</taxon>
        <taxon>Fusarium</taxon>
        <taxon>Fusarium oxysporum species complex</taxon>
    </lineage>
</organism>
<gene>
    <name evidence="1" type="ORF">FOXYS1_11589</name>
</gene>
<dbReference type="AlphaFoldDB" id="A0A8H5A2X6"/>
<name>A0A8H5A2X6_FUSOX</name>
<proteinExistence type="predicted"/>
<sequence length="592" mass="65955">MPTELFQDLFADYTSGHKNWSGTPDLRRYSYMAHVREVHGGFMASTTQEKAQIQYGVVVSLRTAPPVVDRETRMISHLVSLEGLDKLQTNANAKLATLNSLHAWHWKCTLPERTSFVDAVAALGKTVQPLRVPDQDLQAFSQPDDPGKSDDSPLAASNRWLVEKLKSGYTLLPHTTITGEKVMALFRGPLCPGIPDNQGVKPWSLLGTDLQVLDAATGMFNLSYSAAWNLGRTLAIADRAFTTSLLRLRGKIHSAAVDRAQRQDIDGPLDIESYLRNLESSLQTVVQSQSTSPLQQTRAINRWYRTAEQKAQTPARRLMDIAAYKEEDYNRQVLNVLDTLNSEAVDSDWTAVRGWVIDQLFLAKVPLNHLVTSAESLPRESVRTFAIDTTWVECVVDGALSLANHFSQDDDVIRRAIKEKVNDFLATPIATGPRRGSRPQVPKWGFFLRSMAVTAFPDLKIEVPLPSGSESGLSEVTYMQKLSDDIIICLLDRCPGESTLKSITITQPGHQQGFSLGNKLTANNIDLQFRFLPTQPGVKLEDIKGDMAVSKSWTDHTVPPIYHWPSHTLLSQEFARQSVLALRKPNIFEWAG</sequence>
<feature type="non-terminal residue" evidence="1">
    <location>
        <position position="592"/>
    </location>
</feature>